<dbReference type="Gene3D" id="3.30.200.20">
    <property type="entry name" value="Phosphorylase Kinase, domain 1"/>
    <property type="match status" value="1"/>
</dbReference>
<name>A0ABV9DX72_9ACTN</name>
<dbReference type="PROSITE" id="PS50011">
    <property type="entry name" value="PROTEIN_KINASE_DOM"/>
    <property type="match status" value="1"/>
</dbReference>
<evidence type="ECO:0000313" key="9">
    <source>
        <dbReference type="EMBL" id="MFC4562613.1"/>
    </source>
</evidence>
<keyword evidence="4 5" id="KW-0067">ATP-binding</keyword>
<feature type="binding site" evidence="5">
    <location>
        <position position="62"/>
    </location>
    <ligand>
        <name>ATP</name>
        <dbReference type="ChEBI" id="CHEBI:30616"/>
    </ligand>
</feature>
<keyword evidence="2 5" id="KW-0547">Nucleotide-binding</keyword>
<dbReference type="GO" id="GO:0004674">
    <property type="term" value="F:protein serine/threonine kinase activity"/>
    <property type="evidence" value="ECO:0007669"/>
    <property type="project" value="UniProtKB-EC"/>
</dbReference>
<keyword evidence="7" id="KW-1133">Transmembrane helix</keyword>
<dbReference type="InterPro" id="IPR000719">
    <property type="entry name" value="Prot_kinase_dom"/>
</dbReference>
<keyword evidence="1 9" id="KW-0808">Transferase</keyword>
<dbReference type="PANTHER" id="PTHR43289:SF34">
    <property type="entry name" value="SERINE_THREONINE-PROTEIN KINASE YBDM-RELATED"/>
    <property type="match status" value="1"/>
</dbReference>
<evidence type="ECO:0000256" key="4">
    <source>
        <dbReference type="ARBA" id="ARBA00022840"/>
    </source>
</evidence>
<dbReference type="PROSITE" id="PS00108">
    <property type="entry name" value="PROTEIN_KINASE_ST"/>
    <property type="match status" value="1"/>
</dbReference>
<organism evidence="9 10">
    <name type="scientific">Nocardiopsis mangrovi</name>
    <dbReference type="NCBI Taxonomy" id="1179818"/>
    <lineage>
        <taxon>Bacteria</taxon>
        <taxon>Bacillati</taxon>
        <taxon>Actinomycetota</taxon>
        <taxon>Actinomycetes</taxon>
        <taxon>Streptosporangiales</taxon>
        <taxon>Nocardiopsidaceae</taxon>
        <taxon>Nocardiopsis</taxon>
    </lineage>
</organism>
<dbReference type="RefSeq" id="WP_378573962.1">
    <property type="nucleotide sequence ID" value="NZ_JBHSFQ010000009.1"/>
</dbReference>
<evidence type="ECO:0000259" key="8">
    <source>
        <dbReference type="PROSITE" id="PS50011"/>
    </source>
</evidence>
<dbReference type="PANTHER" id="PTHR43289">
    <property type="entry name" value="MITOGEN-ACTIVATED PROTEIN KINASE KINASE KINASE 20-RELATED"/>
    <property type="match status" value="1"/>
</dbReference>
<dbReference type="Proteomes" id="UP001595923">
    <property type="component" value="Unassembled WGS sequence"/>
</dbReference>
<feature type="domain" description="Protein kinase" evidence="8">
    <location>
        <begin position="31"/>
        <end position="280"/>
    </location>
</feature>
<keyword evidence="3 9" id="KW-0418">Kinase</keyword>
<keyword evidence="7" id="KW-0472">Membrane</keyword>
<accession>A0ABV9DX72</accession>
<evidence type="ECO:0000256" key="6">
    <source>
        <dbReference type="SAM" id="MobiDB-lite"/>
    </source>
</evidence>
<evidence type="ECO:0000256" key="7">
    <source>
        <dbReference type="SAM" id="Phobius"/>
    </source>
</evidence>
<dbReference type="PROSITE" id="PS00107">
    <property type="entry name" value="PROTEIN_KINASE_ATP"/>
    <property type="match status" value="1"/>
</dbReference>
<evidence type="ECO:0000256" key="5">
    <source>
        <dbReference type="PROSITE-ProRule" id="PRU10141"/>
    </source>
</evidence>
<dbReference type="Gene3D" id="1.10.510.10">
    <property type="entry name" value="Transferase(Phosphotransferase) domain 1"/>
    <property type="match status" value="1"/>
</dbReference>
<keyword evidence="10" id="KW-1185">Reference proteome</keyword>
<dbReference type="InterPro" id="IPR017441">
    <property type="entry name" value="Protein_kinase_ATP_BS"/>
</dbReference>
<evidence type="ECO:0000256" key="1">
    <source>
        <dbReference type="ARBA" id="ARBA00022679"/>
    </source>
</evidence>
<feature type="transmembrane region" description="Helical" evidence="7">
    <location>
        <begin position="336"/>
        <end position="358"/>
    </location>
</feature>
<evidence type="ECO:0000256" key="2">
    <source>
        <dbReference type="ARBA" id="ARBA00022741"/>
    </source>
</evidence>
<sequence length="515" mass="52968">MSRRPQREISVLVPPNLIPLTSDDPRHVGPYQVIGRIGSGGTGTAYAAVNPTTQGDPLVAVKVLDSPLLADPAARAMLHQRLSALAAVDGRIYVPPVAFDTASAPPWLVMDYVSGVPLAQFARRHGALGAGRLIALAAGLAEGLSALHVKSVAHGDLKPANVLLGGSGPRILDCALPGDDEHLRRSAAAWLSPERHAGDPPTPAADVFAWGAVMAFASTGRLPFGMGEPHVLARRVAQADPDLVGAPEELLPLIRRALAKDPGDRPSVRELLGSAIAAWEATTSSSAEAVKGTAVTRVLSREWKGVSEQARLPKVIRLHDGSRSRAGAGGPGRPRLLLVGAGGVLALALVGGAAWGVVATLDGGSDGGGAAASPSPSPAPVDDSTAVVRFVPVEQQNPVDGPWEFTPVEQAGSAEAGGAGGPATPDSWSARWSDAGEPQQAVIAPDAEVLCAQFCVPGPGHIEEGRGTYPVRGQDFIDYLSWGQVVIAEVEFADGAGAGPREIVGVTELFPAPRQ</sequence>
<dbReference type="EC" id="2.7.11.1" evidence="9"/>
<dbReference type="InterPro" id="IPR008271">
    <property type="entry name" value="Ser/Thr_kinase_AS"/>
</dbReference>
<protein>
    <submittedName>
        <fullName evidence="9">Serine/threonine-protein kinase</fullName>
        <ecNumber evidence="9">2.7.11.1</ecNumber>
    </submittedName>
</protein>
<dbReference type="InterPro" id="IPR011009">
    <property type="entry name" value="Kinase-like_dom_sf"/>
</dbReference>
<dbReference type="EMBL" id="JBHSFQ010000009">
    <property type="protein sequence ID" value="MFC4562613.1"/>
    <property type="molecule type" value="Genomic_DNA"/>
</dbReference>
<keyword evidence="7" id="KW-0812">Transmembrane</keyword>
<gene>
    <name evidence="9" type="ORF">ACFO4E_12175</name>
</gene>
<proteinExistence type="predicted"/>
<dbReference type="Pfam" id="PF00069">
    <property type="entry name" value="Pkinase"/>
    <property type="match status" value="1"/>
</dbReference>
<comment type="caution">
    <text evidence="9">The sequence shown here is derived from an EMBL/GenBank/DDBJ whole genome shotgun (WGS) entry which is preliminary data.</text>
</comment>
<dbReference type="SMART" id="SM00220">
    <property type="entry name" value="S_TKc"/>
    <property type="match status" value="1"/>
</dbReference>
<dbReference type="CDD" id="cd14014">
    <property type="entry name" value="STKc_PknB_like"/>
    <property type="match status" value="1"/>
</dbReference>
<evidence type="ECO:0000313" key="10">
    <source>
        <dbReference type="Proteomes" id="UP001595923"/>
    </source>
</evidence>
<reference evidence="10" key="1">
    <citation type="journal article" date="2019" name="Int. J. Syst. Evol. Microbiol.">
        <title>The Global Catalogue of Microorganisms (GCM) 10K type strain sequencing project: providing services to taxonomists for standard genome sequencing and annotation.</title>
        <authorList>
            <consortium name="The Broad Institute Genomics Platform"/>
            <consortium name="The Broad Institute Genome Sequencing Center for Infectious Disease"/>
            <person name="Wu L."/>
            <person name="Ma J."/>
        </authorList>
    </citation>
    <scope>NUCLEOTIDE SEQUENCE [LARGE SCALE GENOMIC DNA]</scope>
    <source>
        <strain evidence="10">XZYJ18</strain>
    </source>
</reference>
<evidence type="ECO:0000256" key="3">
    <source>
        <dbReference type="ARBA" id="ARBA00022777"/>
    </source>
</evidence>
<feature type="region of interest" description="Disordered" evidence="6">
    <location>
        <begin position="412"/>
        <end position="432"/>
    </location>
</feature>
<dbReference type="SUPFAM" id="SSF56112">
    <property type="entry name" value="Protein kinase-like (PK-like)"/>
    <property type="match status" value="1"/>
</dbReference>